<reference evidence="1 4" key="1">
    <citation type="submission" date="2016-11" db="EMBL/GenBank/DDBJ databases">
        <title>Whole genomes of Flavobacteriaceae.</title>
        <authorList>
            <person name="Stine C."/>
            <person name="Li C."/>
            <person name="Tadesse D."/>
        </authorList>
    </citation>
    <scope>NUCLEOTIDE SEQUENCE [LARGE SCALE GENOMIC DNA]</scope>
    <source>
        <strain evidence="1 4">DSM 21068</strain>
    </source>
</reference>
<keyword evidence="4" id="KW-1185">Reference proteome</keyword>
<dbReference type="EMBL" id="MUGO01000019">
    <property type="protein sequence ID" value="PQA91387.1"/>
    <property type="molecule type" value="Genomic_DNA"/>
</dbReference>
<evidence type="ECO:0000313" key="3">
    <source>
        <dbReference type="Proteomes" id="UP000186246"/>
    </source>
</evidence>
<dbReference type="AlphaFoldDB" id="A0A1N7JLZ9"/>
<proteinExistence type="predicted"/>
<dbReference type="Proteomes" id="UP000238314">
    <property type="component" value="Unassembled WGS sequence"/>
</dbReference>
<reference evidence="3" key="3">
    <citation type="submission" date="2017-01" db="EMBL/GenBank/DDBJ databases">
        <authorList>
            <person name="Varghese N."/>
            <person name="Submissions S."/>
        </authorList>
    </citation>
    <scope>NUCLEOTIDE SEQUENCE [LARGE SCALE GENOMIC DNA]</scope>
    <source>
        <strain evidence="3">DSM 21068</strain>
    </source>
</reference>
<evidence type="ECO:0000313" key="2">
    <source>
        <dbReference type="EMBL" id="SIS50358.1"/>
    </source>
</evidence>
<dbReference type="STRING" id="551459.SAMN05421796_10120"/>
<dbReference type="Proteomes" id="UP000186246">
    <property type="component" value="Unassembled WGS sequence"/>
</dbReference>
<reference evidence="2" key="2">
    <citation type="submission" date="2017-01" db="EMBL/GenBank/DDBJ databases">
        <authorList>
            <person name="Mah S.A."/>
            <person name="Swanson W.J."/>
            <person name="Moy G.W."/>
            <person name="Vacquier V.D."/>
        </authorList>
    </citation>
    <scope>NUCLEOTIDE SEQUENCE [LARGE SCALE GENOMIC DNA]</scope>
    <source>
        <strain evidence="2">DSM 21068</strain>
    </source>
</reference>
<evidence type="ECO:0000313" key="4">
    <source>
        <dbReference type="Proteomes" id="UP000238314"/>
    </source>
</evidence>
<dbReference type="EMBL" id="FTOJ01000001">
    <property type="protein sequence ID" value="SIS50358.1"/>
    <property type="molecule type" value="Genomic_DNA"/>
</dbReference>
<name>A0A1N7JLZ9_9FLAO</name>
<gene>
    <name evidence="1" type="ORF">B0A70_13045</name>
    <name evidence="2" type="ORF">SAMN05421796_10120</name>
</gene>
<protein>
    <submittedName>
        <fullName evidence="2">Uncharacterized protein</fullName>
    </submittedName>
</protein>
<evidence type="ECO:0000313" key="1">
    <source>
        <dbReference type="EMBL" id="PQA91387.1"/>
    </source>
</evidence>
<dbReference type="OrthoDB" id="1273525at2"/>
<organism evidence="2 3">
    <name type="scientific">Chryseobacterium piscicola</name>
    <dbReference type="NCBI Taxonomy" id="551459"/>
    <lineage>
        <taxon>Bacteria</taxon>
        <taxon>Pseudomonadati</taxon>
        <taxon>Bacteroidota</taxon>
        <taxon>Flavobacteriia</taxon>
        <taxon>Flavobacteriales</taxon>
        <taxon>Weeksellaceae</taxon>
        <taxon>Chryseobacterium group</taxon>
        <taxon>Chryseobacterium</taxon>
    </lineage>
</organism>
<dbReference type="RefSeq" id="WP_076448580.1">
    <property type="nucleotide sequence ID" value="NZ_FTOJ01000001.1"/>
</dbReference>
<sequence length="221" mass="25398">MKILKNTGVLVLMFFSVFVFSQEKKKFTNVQNVLAKIIPNDKFDFWVLVYNSYGKNQEVKASGTKKDYLPQFSGFDLTPSKDTFFYIVNSKGGKISYITELKDLKPFIGDIDNAEEAALSAVLEGYIIDEEFVDLAANYYQDAKNYYLDLGKVTSKECPYQKKHFTITVSKSAGKIENIKENGSYIELYNKKCINNPRLLKLEKKEETKDDPKKQPAKKRK</sequence>
<accession>A0A1N7JLZ9</accession>